<dbReference type="InterPro" id="IPR036390">
    <property type="entry name" value="WH_DNA-bd_sf"/>
</dbReference>
<dbReference type="PROSITE" id="PS50901">
    <property type="entry name" value="FTSK"/>
    <property type="match status" value="1"/>
</dbReference>
<dbReference type="Gene3D" id="3.30.980.40">
    <property type="match status" value="1"/>
</dbReference>
<gene>
    <name evidence="9" type="ORF">WPS_07680</name>
</gene>
<evidence type="ECO:0000256" key="7">
    <source>
        <dbReference type="SAM" id="Phobius"/>
    </source>
</evidence>
<keyword evidence="7" id="KW-0472">Membrane</keyword>
<dbReference type="InterPro" id="IPR003593">
    <property type="entry name" value="AAA+_ATPase"/>
</dbReference>
<organism evidence="9 10">
    <name type="scientific">Vulcanimicrobium alpinum</name>
    <dbReference type="NCBI Taxonomy" id="3016050"/>
    <lineage>
        <taxon>Bacteria</taxon>
        <taxon>Bacillati</taxon>
        <taxon>Vulcanimicrobiota</taxon>
        <taxon>Vulcanimicrobiia</taxon>
        <taxon>Vulcanimicrobiales</taxon>
        <taxon>Vulcanimicrobiaceae</taxon>
        <taxon>Vulcanimicrobium</taxon>
    </lineage>
</organism>
<dbReference type="GO" id="GO:0003677">
    <property type="term" value="F:DNA binding"/>
    <property type="evidence" value="ECO:0007669"/>
    <property type="project" value="UniProtKB-KW"/>
</dbReference>
<keyword evidence="10" id="KW-1185">Reference proteome</keyword>
<protein>
    <recommendedName>
        <fullName evidence="8">FtsK domain-containing protein</fullName>
    </recommendedName>
</protein>
<dbReference type="InterPro" id="IPR050206">
    <property type="entry name" value="FtsK/SpoIIIE/SftA"/>
</dbReference>
<dbReference type="InterPro" id="IPR027417">
    <property type="entry name" value="P-loop_NTPase"/>
</dbReference>
<evidence type="ECO:0000313" key="9">
    <source>
        <dbReference type="EMBL" id="BDE05492.1"/>
    </source>
</evidence>
<dbReference type="Proteomes" id="UP001317532">
    <property type="component" value="Chromosome"/>
</dbReference>
<sequence length="793" mass="84849">MRWNLEVAGIVALGFALLLGVALVAPPRATGVVGGATTSVLHLLFGAAAGLFVVLVALLAAIVFLEINVPRMIVRLGGAACAYFIIVDALLASAGFDGGWLGSALSRGLHALVGDAGAWIVLLVAALAITVAITGISLKKVIGWAIAQASALRVEPRSENSASKTAGPKSLREAFHLPVLLSRAPAVAVAAPASEIPLPTHTVVDPPPVRFYDEDLDDDEIEDEDEDGEDGYDDEDDDDEAFDEDEDEDAEYDDEDDEDITDEPEDDAEDDLESGVDDRLAAPALVAVNGARRVSGEYEPARRIVYRLPDITTIFDPPQAQKTDDASRAHVLEDTLASFGVGAKVTHIERGPSITRYELKPERGVKISRISSLADDLALALAATSVRIEAPIPGKSAVGIEVPNATVSIVAVREILERIPQGVPPLSMALGKDITGKPVFGDLGKMPHLLVAGATGAGKSVCLNCIIASLLVTATPDQLELLMIDPKRVELTVYNGIPHLKNDVITDPSMAAGALAMITREMDMRYERFAKAGVRKIEEYNAKYPDEKLPYIVVIIDELADLMLVAPAKVEMLIMRLAQLARATGIHLVVATQRPSVDVITGLIKANIPSRIAFAVSSQVDSRTILDMGGAERLLGRGDMLYLPIDAPKPIRAQGALVTGAEIERLVEFWKRQAKPDQSKAMEIVPIREDDERAAGGAERKVDELWYEAAKFLLDSRVAKGDAGVGSTAALQARFSIGHPRAVRLMKQLEEFGIVGPNEGTKPRVVVIESPADLERIAERFGRPTTQADLFGG</sequence>
<evidence type="ECO:0000256" key="3">
    <source>
        <dbReference type="ARBA" id="ARBA00022840"/>
    </source>
</evidence>
<keyword evidence="4" id="KW-0238">DNA-binding</keyword>
<dbReference type="InterPro" id="IPR018541">
    <property type="entry name" value="Ftsk_gamma"/>
</dbReference>
<feature type="transmembrane region" description="Helical" evidence="7">
    <location>
        <begin position="40"/>
        <end position="65"/>
    </location>
</feature>
<dbReference type="InterPro" id="IPR036388">
    <property type="entry name" value="WH-like_DNA-bd_sf"/>
</dbReference>
<dbReference type="Gene3D" id="1.10.10.10">
    <property type="entry name" value="Winged helix-like DNA-binding domain superfamily/Winged helix DNA-binding domain"/>
    <property type="match status" value="1"/>
</dbReference>
<dbReference type="InterPro" id="IPR002543">
    <property type="entry name" value="FtsK_dom"/>
</dbReference>
<feature type="region of interest" description="Disordered" evidence="6">
    <location>
        <begin position="198"/>
        <end position="279"/>
    </location>
</feature>
<comment type="similarity">
    <text evidence="1">Belongs to the FtsK/SpoIIIE/SftA family.</text>
</comment>
<evidence type="ECO:0000256" key="5">
    <source>
        <dbReference type="PROSITE-ProRule" id="PRU00289"/>
    </source>
</evidence>
<feature type="transmembrane region" description="Helical" evidence="7">
    <location>
        <begin position="116"/>
        <end position="138"/>
    </location>
</feature>
<dbReference type="Pfam" id="PF09397">
    <property type="entry name" value="FtsK_gamma"/>
    <property type="match status" value="1"/>
</dbReference>
<keyword evidence="3 5" id="KW-0067">ATP-binding</keyword>
<dbReference type="Pfam" id="PF01580">
    <property type="entry name" value="FtsK_SpoIIIE"/>
    <property type="match status" value="1"/>
</dbReference>
<evidence type="ECO:0000259" key="8">
    <source>
        <dbReference type="PROSITE" id="PS50901"/>
    </source>
</evidence>
<dbReference type="SUPFAM" id="SSF52540">
    <property type="entry name" value="P-loop containing nucleoside triphosphate hydrolases"/>
    <property type="match status" value="1"/>
</dbReference>
<dbReference type="Pfam" id="PF17854">
    <property type="entry name" value="FtsK_alpha"/>
    <property type="match status" value="1"/>
</dbReference>
<dbReference type="Gene3D" id="3.40.50.300">
    <property type="entry name" value="P-loop containing nucleotide triphosphate hydrolases"/>
    <property type="match status" value="1"/>
</dbReference>
<feature type="compositionally biased region" description="Acidic residues" evidence="6">
    <location>
        <begin position="214"/>
        <end position="275"/>
    </location>
</feature>
<accession>A0AAN1XTS8</accession>
<dbReference type="PANTHER" id="PTHR22683">
    <property type="entry name" value="SPORULATION PROTEIN RELATED"/>
    <property type="match status" value="1"/>
</dbReference>
<evidence type="ECO:0000256" key="2">
    <source>
        <dbReference type="ARBA" id="ARBA00022741"/>
    </source>
</evidence>
<keyword evidence="7" id="KW-0812">Transmembrane</keyword>
<keyword evidence="7" id="KW-1133">Transmembrane helix</keyword>
<dbReference type="GO" id="GO:0005524">
    <property type="term" value="F:ATP binding"/>
    <property type="evidence" value="ECO:0007669"/>
    <property type="project" value="UniProtKB-UniRule"/>
</dbReference>
<evidence type="ECO:0000256" key="4">
    <source>
        <dbReference type="ARBA" id="ARBA00023125"/>
    </source>
</evidence>
<keyword evidence="2 5" id="KW-0547">Nucleotide-binding</keyword>
<dbReference type="PANTHER" id="PTHR22683:SF41">
    <property type="entry name" value="DNA TRANSLOCASE FTSK"/>
    <property type="match status" value="1"/>
</dbReference>
<dbReference type="KEGG" id="vab:WPS_07680"/>
<dbReference type="SMART" id="SM00843">
    <property type="entry name" value="Ftsk_gamma"/>
    <property type="match status" value="1"/>
</dbReference>
<proteinExistence type="inferred from homology"/>
<evidence type="ECO:0000313" key="10">
    <source>
        <dbReference type="Proteomes" id="UP001317532"/>
    </source>
</evidence>
<dbReference type="SMART" id="SM00382">
    <property type="entry name" value="AAA"/>
    <property type="match status" value="1"/>
</dbReference>
<dbReference type="InterPro" id="IPR041027">
    <property type="entry name" value="FtsK_alpha"/>
</dbReference>
<name>A0AAN1XTS8_UNVUL</name>
<feature type="binding site" evidence="5">
    <location>
        <begin position="453"/>
        <end position="460"/>
    </location>
    <ligand>
        <name>ATP</name>
        <dbReference type="ChEBI" id="CHEBI:30616"/>
    </ligand>
</feature>
<dbReference type="EMBL" id="AP025523">
    <property type="protein sequence ID" value="BDE05492.1"/>
    <property type="molecule type" value="Genomic_DNA"/>
</dbReference>
<dbReference type="SUPFAM" id="SSF46785">
    <property type="entry name" value="Winged helix' DNA-binding domain"/>
    <property type="match status" value="1"/>
</dbReference>
<evidence type="ECO:0000256" key="6">
    <source>
        <dbReference type="SAM" id="MobiDB-lite"/>
    </source>
</evidence>
<feature type="transmembrane region" description="Helical" evidence="7">
    <location>
        <begin position="72"/>
        <end position="96"/>
    </location>
</feature>
<dbReference type="AlphaFoldDB" id="A0AAN1XTS8"/>
<feature type="domain" description="FtsK" evidence="8">
    <location>
        <begin position="436"/>
        <end position="623"/>
    </location>
</feature>
<reference evidence="9 10" key="1">
    <citation type="journal article" date="2022" name="ISME Commun">
        <title>Vulcanimicrobium alpinus gen. nov. sp. nov., the first cultivated representative of the candidate phylum 'Eremiobacterota', is a metabolically versatile aerobic anoxygenic phototroph.</title>
        <authorList>
            <person name="Yabe S."/>
            <person name="Muto K."/>
            <person name="Abe K."/>
            <person name="Yokota A."/>
            <person name="Staudigel H."/>
            <person name="Tebo B.M."/>
        </authorList>
    </citation>
    <scope>NUCLEOTIDE SEQUENCE [LARGE SCALE GENOMIC DNA]</scope>
    <source>
        <strain evidence="9 10">WC8-2</strain>
    </source>
</reference>
<evidence type="ECO:0000256" key="1">
    <source>
        <dbReference type="ARBA" id="ARBA00006474"/>
    </source>
</evidence>